<name>A0A059F652_9MICR</name>
<keyword evidence="2" id="KW-1185">Reference proteome</keyword>
<reference evidence="1 2" key="2">
    <citation type="submission" date="2014-03" db="EMBL/GenBank/DDBJ databases">
        <title>The Genome Sequence of Anncaliia algerae insect isolate PRA339.</title>
        <authorList>
            <consortium name="The Broad Institute Genome Sequencing Platform"/>
            <consortium name="The Broad Institute Genome Sequencing Center for Infectious Disease"/>
            <person name="Cuomo C."/>
            <person name="Becnel J."/>
            <person name="Sanscrainte N."/>
            <person name="Walker B."/>
            <person name="Young S.K."/>
            <person name="Zeng Q."/>
            <person name="Gargeya S."/>
            <person name="Fitzgerald M."/>
            <person name="Haas B."/>
            <person name="Abouelleil A."/>
            <person name="Alvarado L."/>
            <person name="Arachchi H.M."/>
            <person name="Berlin A.M."/>
            <person name="Chapman S.B."/>
            <person name="Dewar J."/>
            <person name="Goldberg J."/>
            <person name="Griggs A."/>
            <person name="Gujja S."/>
            <person name="Hansen M."/>
            <person name="Howarth C."/>
            <person name="Imamovic A."/>
            <person name="Larimer J."/>
            <person name="McCowan C."/>
            <person name="Murphy C."/>
            <person name="Neiman D."/>
            <person name="Pearson M."/>
            <person name="Priest M."/>
            <person name="Roberts A."/>
            <person name="Saif S."/>
            <person name="Shea T."/>
            <person name="Sisk P."/>
            <person name="Sykes S."/>
            <person name="Wortman J."/>
            <person name="Nusbaum C."/>
            <person name="Birren B."/>
        </authorList>
    </citation>
    <scope>NUCLEOTIDE SEQUENCE [LARGE SCALE GENOMIC DNA]</scope>
    <source>
        <strain evidence="1 2">PRA339</strain>
    </source>
</reference>
<evidence type="ECO:0000313" key="1">
    <source>
        <dbReference type="EMBL" id="KCZ82461.1"/>
    </source>
</evidence>
<dbReference type="Proteomes" id="UP000030655">
    <property type="component" value="Unassembled WGS sequence"/>
</dbReference>
<organism evidence="1 2">
    <name type="scientific">Anncaliia algerae PRA339</name>
    <dbReference type="NCBI Taxonomy" id="1288291"/>
    <lineage>
        <taxon>Eukaryota</taxon>
        <taxon>Fungi</taxon>
        <taxon>Fungi incertae sedis</taxon>
        <taxon>Microsporidia</taxon>
        <taxon>Tubulinosematoidea</taxon>
        <taxon>Tubulinosematidae</taxon>
        <taxon>Anncaliia</taxon>
    </lineage>
</organism>
<dbReference type="VEuPathDB" id="MicrosporidiaDB:H312_00119"/>
<feature type="non-terminal residue" evidence="1">
    <location>
        <position position="1"/>
    </location>
</feature>
<protein>
    <submittedName>
        <fullName evidence="1">Uncharacterized protein</fullName>
    </submittedName>
</protein>
<dbReference type="EMBL" id="KK365130">
    <property type="protein sequence ID" value="KCZ82461.1"/>
    <property type="molecule type" value="Genomic_DNA"/>
</dbReference>
<sequence length="317" mass="37216">EDLSSEEITNVQIKPIAKTAETKKPLKTVQRNLRKTYDEVREIIINSFQQGIICPSSSFGNASSEIYGSSFDFRQANCKNGSHPHGNFIKFMECCNDIVEIKRFGSVPYVKRKDFDSVSISEKRQRFHYSFMGSDEFDYHIELMIVNMFPTKVTIEYPELLSVFEDVYKKSLKTFFPEEPKNYLGKMKSENLRIIYNNQRVSVTLVPSWNKEYKKFGNVHIFSKVQDEYFKLFSNLASITEKIPDKVYLNKIDANYLKMMKSIFSNDECIELAALNIPKLVQKKDIFNDRMDLFKRCESEHGIVFDWLFFNQNLRLN</sequence>
<dbReference type="HOGENOM" id="CLU_816773_0_0_1"/>
<evidence type="ECO:0000313" key="2">
    <source>
        <dbReference type="Proteomes" id="UP000030655"/>
    </source>
</evidence>
<dbReference type="AlphaFoldDB" id="A0A059F652"/>
<gene>
    <name evidence="1" type="ORF">H312_00119</name>
</gene>
<proteinExistence type="predicted"/>
<accession>A0A059F652</accession>
<dbReference type="OrthoDB" id="2191347at2759"/>
<reference evidence="2" key="1">
    <citation type="submission" date="2013-02" db="EMBL/GenBank/DDBJ databases">
        <authorList>
            <consortium name="The Broad Institute Genome Sequencing Platform"/>
            <person name="Cuomo C."/>
            <person name="Becnel J."/>
            <person name="Sanscrainte N."/>
            <person name="Walker B."/>
            <person name="Young S.K."/>
            <person name="Zeng Q."/>
            <person name="Gargeya S."/>
            <person name="Fitzgerald M."/>
            <person name="Haas B."/>
            <person name="Abouelleil A."/>
            <person name="Alvarado L."/>
            <person name="Arachchi H.M."/>
            <person name="Berlin A.M."/>
            <person name="Chapman S.B."/>
            <person name="Dewar J."/>
            <person name="Goldberg J."/>
            <person name="Griggs A."/>
            <person name="Gujja S."/>
            <person name="Hansen M."/>
            <person name="Howarth C."/>
            <person name="Imamovic A."/>
            <person name="Larimer J."/>
            <person name="McCowan C."/>
            <person name="Murphy C."/>
            <person name="Neiman D."/>
            <person name="Pearson M."/>
            <person name="Priest M."/>
            <person name="Roberts A."/>
            <person name="Saif S."/>
            <person name="Shea T."/>
            <person name="Sisk P."/>
            <person name="Sykes S."/>
            <person name="Wortman J."/>
            <person name="Nusbaum C."/>
            <person name="Birren B."/>
        </authorList>
    </citation>
    <scope>NUCLEOTIDE SEQUENCE [LARGE SCALE GENOMIC DNA]</scope>
    <source>
        <strain evidence="2">PRA339</strain>
    </source>
</reference>